<reference evidence="1 2" key="1">
    <citation type="submission" date="2019-01" db="EMBL/GenBank/DDBJ databases">
        <title>Ktedonosporobacter rubrisoli SCAWS-G2.</title>
        <authorList>
            <person name="Huang Y."/>
            <person name="Yan B."/>
        </authorList>
    </citation>
    <scope>NUCLEOTIDE SEQUENCE [LARGE SCALE GENOMIC DNA]</scope>
    <source>
        <strain evidence="1 2">SCAWS-G2</strain>
    </source>
</reference>
<dbReference type="EMBL" id="CP035758">
    <property type="protein sequence ID" value="QBD78777.1"/>
    <property type="molecule type" value="Genomic_DNA"/>
</dbReference>
<dbReference type="Proteomes" id="UP000290365">
    <property type="component" value="Chromosome"/>
</dbReference>
<dbReference type="RefSeq" id="WP_129889830.1">
    <property type="nucleotide sequence ID" value="NZ_CP035758.1"/>
</dbReference>
<dbReference type="PANTHER" id="PTHR10151">
    <property type="entry name" value="ECTONUCLEOTIDE PYROPHOSPHATASE/PHOSPHODIESTERASE"/>
    <property type="match status" value="1"/>
</dbReference>
<dbReference type="InterPro" id="IPR002591">
    <property type="entry name" value="Phosphodiest/P_Trfase"/>
</dbReference>
<accession>A0A4P6JT83</accession>
<dbReference type="AlphaFoldDB" id="A0A4P6JT83"/>
<dbReference type="OrthoDB" id="8580666at2"/>
<dbReference type="InterPro" id="IPR017850">
    <property type="entry name" value="Alkaline_phosphatase_core_sf"/>
</dbReference>
<name>A0A4P6JT83_KTERU</name>
<evidence type="ECO:0000313" key="1">
    <source>
        <dbReference type="EMBL" id="QBD78777.1"/>
    </source>
</evidence>
<sequence length="473" mass="53379">MHKTVVINVVGLTSAMLNSTMPRLTAFMYRGALASIKTSLPAVTCSMQTTFLTGCQPGEHGIVGNGWYFRDECTVKFWQQAASLVQRPRIWEQARALDENFTCANLFWWYNMYAPVEYMVTPRPMYPADGRKLADIYTRPADLRGRLQAALGQFPLFNFWGPGSSLAASRWIAEAAQMLEKYYDPTLTLIYLPHLDYCLQRYGPHADCIEGDLRELDALCGELLDFYAAHGARIIFLSEYGIMPVARAIHLNRELRKYGLLAIREEQGHELLDAGASAAFAVADHQIAHVYVNDARRMAEVGRLLRSIDGVEQVLDVEGKRAFGLEHARSGDFVVVAAPNAWFSYYYWLDDKRAPDYARTVDIHRKPGYDPVELFVDPSLRFPRLTIGRKLLQQRLGLRSLLDVIPLDASLVRGSHGRVAEAPEYMPVLLTQFPELLEEPTLEATQVSSLILQHLLHEPKAKPVPIRLKADIA</sequence>
<dbReference type="GO" id="GO:0016787">
    <property type="term" value="F:hydrolase activity"/>
    <property type="evidence" value="ECO:0007669"/>
    <property type="project" value="UniProtKB-ARBA"/>
</dbReference>
<dbReference type="Pfam" id="PF01663">
    <property type="entry name" value="Phosphodiest"/>
    <property type="match status" value="1"/>
</dbReference>
<dbReference type="KEGG" id="kbs:EPA93_23430"/>
<proteinExistence type="predicted"/>
<gene>
    <name evidence="1" type="ORF">EPA93_23430</name>
</gene>
<keyword evidence="2" id="KW-1185">Reference proteome</keyword>
<organism evidence="1 2">
    <name type="scientific">Ktedonosporobacter rubrisoli</name>
    <dbReference type="NCBI Taxonomy" id="2509675"/>
    <lineage>
        <taxon>Bacteria</taxon>
        <taxon>Bacillati</taxon>
        <taxon>Chloroflexota</taxon>
        <taxon>Ktedonobacteria</taxon>
        <taxon>Ktedonobacterales</taxon>
        <taxon>Ktedonosporobacteraceae</taxon>
        <taxon>Ktedonosporobacter</taxon>
    </lineage>
</organism>
<protein>
    <submittedName>
        <fullName evidence="1">Alkaline phosphatase family protein</fullName>
    </submittedName>
</protein>
<dbReference type="SUPFAM" id="SSF53649">
    <property type="entry name" value="Alkaline phosphatase-like"/>
    <property type="match status" value="1"/>
</dbReference>
<dbReference type="PANTHER" id="PTHR10151:SF120">
    <property type="entry name" value="BIS(5'-ADENOSYL)-TRIPHOSPHATASE"/>
    <property type="match status" value="1"/>
</dbReference>
<dbReference type="Gene3D" id="3.40.720.10">
    <property type="entry name" value="Alkaline Phosphatase, subunit A"/>
    <property type="match status" value="1"/>
</dbReference>
<evidence type="ECO:0000313" key="2">
    <source>
        <dbReference type="Proteomes" id="UP000290365"/>
    </source>
</evidence>